<gene>
    <name evidence="1" type="ORF">NIES21_27210</name>
</gene>
<name>A0A1Z4GHB9_9CYAN</name>
<reference evidence="1 2" key="1">
    <citation type="submission" date="2017-06" db="EMBL/GenBank/DDBJ databases">
        <title>Genome sequencing of cyanobaciteial culture collection at National Institute for Environmental Studies (NIES).</title>
        <authorList>
            <person name="Hirose Y."/>
            <person name="Shimura Y."/>
            <person name="Fujisawa T."/>
            <person name="Nakamura Y."/>
            <person name="Kawachi M."/>
        </authorList>
    </citation>
    <scope>NUCLEOTIDE SEQUENCE [LARGE SCALE GENOMIC DNA]</scope>
    <source>
        <strain evidence="1 2">NIES-21</strain>
    </source>
</reference>
<organism evidence="1 2">
    <name type="scientific">Anabaenopsis circularis NIES-21</name>
    <dbReference type="NCBI Taxonomy" id="1085406"/>
    <lineage>
        <taxon>Bacteria</taxon>
        <taxon>Bacillati</taxon>
        <taxon>Cyanobacteriota</taxon>
        <taxon>Cyanophyceae</taxon>
        <taxon>Nostocales</taxon>
        <taxon>Nodulariaceae</taxon>
        <taxon>Anabaenopsis</taxon>
    </lineage>
</organism>
<accession>A0A1Z4GHB9</accession>
<dbReference type="Proteomes" id="UP000218287">
    <property type="component" value="Chromosome"/>
</dbReference>
<dbReference type="AlphaFoldDB" id="A0A1Z4GHB9"/>
<dbReference type="OrthoDB" id="487385at2"/>
<protein>
    <submittedName>
        <fullName evidence="1">Uncharacterized protein</fullName>
    </submittedName>
</protein>
<evidence type="ECO:0000313" key="1">
    <source>
        <dbReference type="EMBL" id="BAY16887.1"/>
    </source>
</evidence>
<keyword evidence="2" id="KW-1185">Reference proteome</keyword>
<evidence type="ECO:0000313" key="2">
    <source>
        <dbReference type="Proteomes" id="UP000218287"/>
    </source>
</evidence>
<proteinExistence type="predicted"/>
<dbReference type="EMBL" id="AP018174">
    <property type="protein sequence ID" value="BAY16887.1"/>
    <property type="molecule type" value="Genomic_DNA"/>
</dbReference>
<sequence>MPRVPHIITIEGKKYAAMLPDIYGDIKTVVGIEKAPSPDNTDYTGKVNVNQFVQSGDLVRIRCRLENKKSKSVLCVSAKFASAMGALLSKKVGGVDVRTTGIQRRQRLG</sequence>